<dbReference type="Pfam" id="PF04542">
    <property type="entry name" value="Sigma70_r2"/>
    <property type="match status" value="1"/>
</dbReference>
<evidence type="ECO:0000256" key="5">
    <source>
        <dbReference type="ARBA" id="ARBA00023163"/>
    </source>
</evidence>
<keyword evidence="4" id="KW-0238">DNA-binding</keyword>
<evidence type="ECO:0000259" key="6">
    <source>
        <dbReference type="Pfam" id="PF04542"/>
    </source>
</evidence>
<dbReference type="Proteomes" id="UP000184699">
    <property type="component" value="Unassembled WGS sequence"/>
</dbReference>
<dbReference type="InterPro" id="IPR014284">
    <property type="entry name" value="RNA_pol_sigma-70_dom"/>
</dbReference>
<sequence length="168" mass="19160">MIGRSRSRDERDYAALMAEASPDLLAYFERRVGADGADLLAETMLIAWRRRSELPREVEPARMWLFGVARNVLRNAARSELRRERLGGALREVLTARQVEDPADVVAMRDLLERLDPDLAEIVTLVHWDGWSLVEIGRLLGMPASTVRGRYQRAKEELRAQLAVRAPR</sequence>
<dbReference type="Pfam" id="PF08281">
    <property type="entry name" value="Sigma70_r4_2"/>
    <property type="match status" value="1"/>
</dbReference>
<dbReference type="SUPFAM" id="SSF88659">
    <property type="entry name" value="Sigma3 and sigma4 domains of RNA polymerase sigma factors"/>
    <property type="match status" value="1"/>
</dbReference>
<keyword evidence="9" id="KW-1185">Reference proteome</keyword>
<name>A0A1N6ENG1_9MICO</name>
<keyword evidence="3" id="KW-0731">Sigma factor</keyword>
<dbReference type="PANTHER" id="PTHR43133:SF52">
    <property type="entry name" value="ECF RNA POLYMERASE SIGMA FACTOR SIGL"/>
    <property type="match status" value="1"/>
</dbReference>
<organism evidence="8 9">
    <name type="scientific">Agromyces cerinus subsp. cerinus</name>
    <dbReference type="NCBI Taxonomy" id="232089"/>
    <lineage>
        <taxon>Bacteria</taxon>
        <taxon>Bacillati</taxon>
        <taxon>Actinomycetota</taxon>
        <taxon>Actinomycetes</taxon>
        <taxon>Micrococcales</taxon>
        <taxon>Microbacteriaceae</taxon>
        <taxon>Agromyces</taxon>
    </lineage>
</organism>
<evidence type="ECO:0000256" key="3">
    <source>
        <dbReference type="ARBA" id="ARBA00023082"/>
    </source>
</evidence>
<dbReference type="PANTHER" id="PTHR43133">
    <property type="entry name" value="RNA POLYMERASE ECF-TYPE SIGMA FACTO"/>
    <property type="match status" value="1"/>
</dbReference>
<dbReference type="EMBL" id="FSRJ01000002">
    <property type="protein sequence ID" value="SIN84619.1"/>
    <property type="molecule type" value="Genomic_DNA"/>
</dbReference>
<evidence type="ECO:0000259" key="7">
    <source>
        <dbReference type="Pfam" id="PF08281"/>
    </source>
</evidence>
<dbReference type="InterPro" id="IPR039425">
    <property type="entry name" value="RNA_pol_sigma-70-like"/>
</dbReference>
<protein>
    <submittedName>
        <fullName evidence="8">RNA polymerase sigma-70 factor, ECF subfamily</fullName>
    </submittedName>
</protein>
<dbReference type="InterPro" id="IPR013324">
    <property type="entry name" value="RNA_pol_sigma_r3/r4-like"/>
</dbReference>
<dbReference type="CDD" id="cd06171">
    <property type="entry name" value="Sigma70_r4"/>
    <property type="match status" value="1"/>
</dbReference>
<evidence type="ECO:0000313" key="8">
    <source>
        <dbReference type="EMBL" id="SIN84619.1"/>
    </source>
</evidence>
<dbReference type="Gene3D" id="1.10.1740.10">
    <property type="match status" value="1"/>
</dbReference>
<dbReference type="GO" id="GO:0016987">
    <property type="term" value="F:sigma factor activity"/>
    <property type="evidence" value="ECO:0007669"/>
    <property type="project" value="UniProtKB-KW"/>
</dbReference>
<evidence type="ECO:0000313" key="9">
    <source>
        <dbReference type="Proteomes" id="UP000184699"/>
    </source>
</evidence>
<evidence type="ECO:0000256" key="2">
    <source>
        <dbReference type="ARBA" id="ARBA00023015"/>
    </source>
</evidence>
<dbReference type="GO" id="GO:0006352">
    <property type="term" value="P:DNA-templated transcription initiation"/>
    <property type="evidence" value="ECO:0007669"/>
    <property type="project" value="InterPro"/>
</dbReference>
<dbReference type="NCBIfam" id="TIGR02937">
    <property type="entry name" value="sigma70-ECF"/>
    <property type="match status" value="1"/>
</dbReference>
<gene>
    <name evidence="8" type="ORF">SAMN05443544_1320</name>
</gene>
<proteinExistence type="inferred from homology"/>
<dbReference type="GO" id="GO:0003677">
    <property type="term" value="F:DNA binding"/>
    <property type="evidence" value="ECO:0007669"/>
    <property type="project" value="UniProtKB-KW"/>
</dbReference>
<accession>A0A1N6ENG1</accession>
<evidence type="ECO:0000256" key="4">
    <source>
        <dbReference type="ARBA" id="ARBA00023125"/>
    </source>
</evidence>
<reference evidence="9" key="1">
    <citation type="submission" date="2016-11" db="EMBL/GenBank/DDBJ databases">
        <authorList>
            <person name="Varghese N."/>
            <person name="Submissions S."/>
        </authorList>
    </citation>
    <scope>NUCLEOTIDE SEQUENCE [LARGE SCALE GENOMIC DNA]</scope>
    <source>
        <strain evidence="9">DSM 8595</strain>
    </source>
</reference>
<dbReference type="Gene3D" id="1.10.10.10">
    <property type="entry name" value="Winged helix-like DNA-binding domain superfamily/Winged helix DNA-binding domain"/>
    <property type="match status" value="1"/>
</dbReference>
<dbReference type="InterPro" id="IPR036388">
    <property type="entry name" value="WH-like_DNA-bd_sf"/>
</dbReference>
<dbReference type="AlphaFoldDB" id="A0A1N6ENG1"/>
<dbReference type="STRING" id="232089.SAMN05443544_1320"/>
<keyword evidence="5" id="KW-0804">Transcription</keyword>
<feature type="domain" description="RNA polymerase sigma-70 region 2" evidence="6">
    <location>
        <begin position="27"/>
        <end position="81"/>
    </location>
</feature>
<dbReference type="SUPFAM" id="SSF88946">
    <property type="entry name" value="Sigma2 domain of RNA polymerase sigma factors"/>
    <property type="match status" value="1"/>
</dbReference>
<keyword evidence="2" id="KW-0805">Transcription regulation</keyword>
<dbReference type="InterPro" id="IPR013325">
    <property type="entry name" value="RNA_pol_sigma_r2"/>
</dbReference>
<dbReference type="InterPro" id="IPR013249">
    <property type="entry name" value="RNA_pol_sigma70_r4_t2"/>
</dbReference>
<comment type="similarity">
    <text evidence="1">Belongs to the sigma-70 factor family. ECF subfamily.</text>
</comment>
<dbReference type="InterPro" id="IPR007627">
    <property type="entry name" value="RNA_pol_sigma70_r2"/>
</dbReference>
<evidence type="ECO:0000256" key="1">
    <source>
        <dbReference type="ARBA" id="ARBA00010641"/>
    </source>
</evidence>
<feature type="domain" description="RNA polymerase sigma factor 70 region 4 type 2" evidence="7">
    <location>
        <begin position="107"/>
        <end position="158"/>
    </location>
</feature>